<evidence type="ECO:0000256" key="9">
    <source>
        <dbReference type="ARBA" id="ARBA00022827"/>
    </source>
</evidence>
<dbReference type="InterPro" id="IPR005107">
    <property type="entry name" value="CO_DH_flav_C"/>
</dbReference>
<feature type="active site" description="Proton acceptor" evidence="16">
    <location>
        <position position="1219"/>
    </location>
</feature>
<dbReference type="InterPro" id="IPR046867">
    <property type="entry name" value="AldOxase/xan_DH_MoCoBD2"/>
</dbReference>
<gene>
    <name evidence="21" type="ORF">R5R35_007242</name>
</gene>
<dbReference type="SUPFAM" id="SSF56003">
    <property type="entry name" value="Molybdenum cofactor-binding domain"/>
    <property type="match status" value="1"/>
</dbReference>
<dbReference type="InterPro" id="IPR016208">
    <property type="entry name" value="Ald_Oxase/xanthine_DH-like"/>
</dbReference>
<dbReference type="Proteomes" id="UP001378592">
    <property type="component" value="Unassembled WGS sequence"/>
</dbReference>
<dbReference type="PANTHER" id="PTHR11908:SF132">
    <property type="entry name" value="ALDEHYDE OXIDASE 1-RELATED"/>
    <property type="match status" value="1"/>
</dbReference>
<dbReference type="GO" id="GO:0005777">
    <property type="term" value="C:peroxisome"/>
    <property type="evidence" value="ECO:0007669"/>
    <property type="project" value="UniProtKB-SubCell"/>
</dbReference>
<evidence type="ECO:0000256" key="12">
    <source>
        <dbReference type="ARBA" id="ARBA00023014"/>
    </source>
</evidence>
<comment type="caution">
    <text evidence="21">The sequence shown here is derived from an EMBL/GenBank/DDBJ whole genome shotgun (WGS) entry which is preliminary data.</text>
</comment>
<dbReference type="Pfam" id="PF03450">
    <property type="entry name" value="CO_deh_flav_C"/>
    <property type="match status" value="1"/>
</dbReference>
<protein>
    <recommendedName>
        <fullName evidence="23">Aldehyde oxidase</fullName>
    </recommendedName>
</protein>
<organism evidence="21 22">
    <name type="scientific">Gryllus longicercus</name>
    <dbReference type="NCBI Taxonomy" id="2509291"/>
    <lineage>
        <taxon>Eukaryota</taxon>
        <taxon>Metazoa</taxon>
        <taxon>Ecdysozoa</taxon>
        <taxon>Arthropoda</taxon>
        <taxon>Hexapoda</taxon>
        <taxon>Insecta</taxon>
        <taxon>Pterygota</taxon>
        <taxon>Neoptera</taxon>
        <taxon>Polyneoptera</taxon>
        <taxon>Orthoptera</taxon>
        <taxon>Ensifera</taxon>
        <taxon>Gryllidea</taxon>
        <taxon>Grylloidea</taxon>
        <taxon>Gryllidae</taxon>
        <taxon>Gryllinae</taxon>
        <taxon>Gryllus</taxon>
    </lineage>
</organism>
<dbReference type="SMART" id="SM01008">
    <property type="entry name" value="Ald_Xan_dh_C"/>
    <property type="match status" value="1"/>
</dbReference>
<dbReference type="SMART" id="SM01092">
    <property type="entry name" value="CO_deh_flav_C"/>
    <property type="match status" value="1"/>
</dbReference>
<evidence type="ECO:0000256" key="13">
    <source>
        <dbReference type="ARBA" id="ARBA00023027"/>
    </source>
</evidence>
<dbReference type="InterPro" id="IPR001041">
    <property type="entry name" value="2Fe-2S_ferredoxin-type"/>
</dbReference>
<dbReference type="Pfam" id="PF02738">
    <property type="entry name" value="MoCoBD_1"/>
    <property type="match status" value="1"/>
</dbReference>
<keyword evidence="7 18" id="KW-0001">2Fe-2S</keyword>
<dbReference type="Gene3D" id="3.10.20.30">
    <property type="match status" value="1"/>
</dbReference>
<feature type="binding site" evidence="17">
    <location>
        <position position="393"/>
    </location>
    <ligand>
        <name>FAD</name>
        <dbReference type="ChEBI" id="CHEBI:57692"/>
    </ligand>
</feature>
<dbReference type="Pfam" id="PF20256">
    <property type="entry name" value="MoCoBD_2"/>
    <property type="match status" value="1"/>
</dbReference>
<feature type="domain" description="FAD-binding PCMH-type" evidence="20">
    <location>
        <begin position="221"/>
        <end position="403"/>
    </location>
</feature>
<dbReference type="FunFam" id="3.30.465.10:FF:000013">
    <property type="entry name" value="Aldehyde oxidase"/>
    <property type="match status" value="1"/>
</dbReference>
<comment type="cofactor">
    <cofactor evidence="18">
        <name>Mo-molybdopterin</name>
        <dbReference type="ChEBI" id="CHEBI:71302"/>
    </cofactor>
    <text evidence="18">Binds 1 Mo-molybdopterin (Mo-MPT) cofactor per subunit.</text>
</comment>
<keyword evidence="8 18" id="KW-0479">Metal-binding</keyword>
<dbReference type="GO" id="GO:0071949">
    <property type="term" value="F:FAD binding"/>
    <property type="evidence" value="ECO:0007669"/>
    <property type="project" value="InterPro"/>
</dbReference>
<dbReference type="PIRSF" id="PIRSF000127">
    <property type="entry name" value="Xanthine_DH"/>
    <property type="match status" value="1"/>
</dbReference>
<dbReference type="Pfam" id="PF00111">
    <property type="entry name" value="Fer2"/>
    <property type="match status" value="1"/>
</dbReference>
<evidence type="ECO:0000256" key="2">
    <source>
        <dbReference type="ARBA" id="ARBA00004275"/>
    </source>
</evidence>
<dbReference type="SUPFAM" id="SSF55447">
    <property type="entry name" value="CO dehydrogenase flavoprotein C-terminal domain-like"/>
    <property type="match status" value="1"/>
</dbReference>
<keyword evidence="13" id="KW-0520">NAD</keyword>
<dbReference type="GO" id="GO:0016491">
    <property type="term" value="F:oxidoreductase activity"/>
    <property type="evidence" value="ECO:0007669"/>
    <property type="project" value="UniProtKB-KW"/>
</dbReference>
<dbReference type="Gene3D" id="1.10.150.120">
    <property type="entry name" value="[2Fe-2S]-binding domain"/>
    <property type="match status" value="1"/>
</dbReference>
<dbReference type="FunFam" id="3.30.390.50:FF:000003">
    <property type="entry name" value="Aldehyde oxidase1"/>
    <property type="match status" value="1"/>
</dbReference>
<evidence type="ECO:0000256" key="11">
    <source>
        <dbReference type="ARBA" id="ARBA00023004"/>
    </source>
</evidence>
<reference evidence="21 22" key="1">
    <citation type="submission" date="2024-03" db="EMBL/GenBank/DDBJ databases">
        <title>The genome assembly and annotation of the cricket Gryllus longicercus Weissman &amp; Gray.</title>
        <authorList>
            <person name="Szrajer S."/>
            <person name="Gray D."/>
            <person name="Ylla G."/>
        </authorList>
    </citation>
    <scope>NUCLEOTIDE SEQUENCE [LARGE SCALE GENOMIC DNA]</scope>
    <source>
        <strain evidence="21">DAG 2021-001</strain>
        <tissue evidence="21">Whole body minus gut</tissue>
    </source>
</reference>
<dbReference type="PANTHER" id="PTHR11908">
    <property type="entry name" value="XANTHINE DEHYDROGENASE"/>
    <property type="match status" value="1"/>
</dbReference>
<dbReference type="InterPro" id="IPR008274">
    <property type="entry name" value="AldOxase/xan_DH_MoCoBD1"/>
</dbReference>
<feature type="binding site" evidence="18">
    <location>
        <position position="51"/>
    </location>
    <ligand>
        <name>[2Fe-2S] cluster</name>
        <dbReference type="ChEBI" id="CHEBI:190135"/>
        <label>1</label>
    </ligand>
</feature>
<feature type="binding site" evidence="18">
    <location>
        <position position="157"/>
    </location>
    <ligand>
        <name>[2Fe-2S] cluster</name>
        <dbReference type="ChEBI" id="CHEBI:190135"/>
        <label>2</label>
    </ligand>
</feature>
<dbReference type="FunFam" id="3.30.365.10:FF:000001">
    <property type="entry name" value="Xanthine dehydrogenase oxidase"/>
    <property type="match status" value="1"/>
</dbReference>
<dbReference type="Gene3D" id="3.30.390.50">
    <property type="entry name" value="CO dehydrogenase flavoprotein, C-terminal domain"/>
    <property type="match status" value="1"/>
</dbReference>
<evidence type="ECO:0000256" key="10">
    <source>
        <dbReference type="ARBA" id="ARBA00023002"/>
    </source>
</evidence>
<keyword evidence="10" id="KW-0560">Oxidoreductase</keyword>
<proteinExistence type="inferred from homology"/>
<keyword evidence="14" id="KW-0576">Peroxisome</keyword>
<evidence type="ECO:0000256" key="5">
    <source>
        <dbReference type="ARBA" id="ARBA00022505"/>
    </source>
</evidence>
<evidence type="ECO:0000256" key="1">
    <source>
        <dbReference type="ARBA" id="ARBA00001974"/>
    </source>
</evidence>
<comment type="cofactor">
    <cofactor evidence="18">
        <name>[2Fe-2S] cluster</name>
        <dbReference type="ChEBI" id="CHEBI:190135"/>
    </cofactor>
    <text evidence="18">Binds 2 [2Fe-2S] clusters.</text>
</comment>
<dbReference type="PROSITE" id="PS51387">
    <property type="entry name" value="FAD_PCMH"/>
    <property type="match status" value="1"/>
</dbReference>
<feature type="binding site" evidence="18">
    <location>
        <position position="124"/>
    </location>
    <ligand>
        <name>[2Fe-2S] cluster</name>
        <dbReference type="ChEBI" id="CHEBI:190135"/>
        <label>2</label>
    </ligand>
</feature>
<dbReference type="Pfam" id="PF01315">
    <property type="entry name" value="Ald_Xan_dh_C"/>
    <property type="match status" value="1"/>
</dbReference>
<dbReference type="InterPro" id="IPR002888">
    <property type="entry name" value="2Fe-2S-bd"/>
</dbReference>
<dbReference type="SUPFAM" id="SSF54292">
    <property type="entry name" value="2Fe-2S ferredoxin-like"/>
    <property type="match status" value="1"/>
</dbReference>
<feature type="binding site" evidence="18">
    <location>
        <position position="81"/>
    </location>
    <ligand>
        <name>[2Fe-2S] cluster</name>
        <dbReference type="ChEBI" id="CHEBI:190135"/>
        <label>1</label>
    </ligand>
</feature>
<evidence type="ECO:0000259" key="20">
    <source>
        <dbReference type="PROSITE" id="PS51387"/>
    </source>
</evidence>
<keyword evidence="12 18" id="KW-0411">Iron-sulfur</keyword>
<evidence type="ECO:0000256" key="7">
    <source>
        <dbReference type="ARBA" id="ARBA00022714"/>
    </source>
</evidence>
<comment type="cofactor">
    <cofactor evidence="15">
        <name>[2Fe-2S] cluster</name>
        <dbReference type="ChEBI" id="CHEBI:190135"/>
    </cofactor>
</comment>
<dbReference type="InterPro" id="IPR036856">
    <property type="entry name" value="Ald_Oxase/Xan_DH_a/b_sf"/>
</dbReference>
<dbReference type="Gene3D" id="3.30.465.10">
    <property type="match status" value="1"/>
</dbReference>
<feature type="binding site" evidence="18">
    <location>
        <position position="121"/>
    </location>
    <ligand>
        <name>[2Fe-2S] cluster</name>
        <dbReference type="ChEBI" id="CHEBI:190135"/>
        <label>2</label>
    </ligand>
</feature>
<dbReference type="InterPro" id="IPR016166">
    <property type="entry name" value="FAD-bd_PCMH"/>
</dbReference>
<evidence type="ECO:0000313" key="22">
    <source>
        <dbReference type="Proteomes" id="UP001378592"/>
    </source>
</evidence>
<dbReference type="PROSITE" id="PS51085">
    <property type="entry name" value="2FE2S_FER_2"/>
    <property type="match status" value="1"/>
</dbReference>
<keyword evidence="9 17" id="KW-0274">FAD</keyword>
<evidence type="ECO:0000256" key="6">
    <source>
        <dbReference type="ARBA" id="ARBA00022630"/>
    </source>
</evidence>
<dbReference type="SUPFAM" id="SSF56176">
    <property type="entry name" value="FAD-binding/transporter-associated domain-like"/>
    <property type="match status" value="1"/>
</dbReference>
<name>A0AAN9VA11_9ORTH</name>
<evidence type="ECO:0000256" key="14">
    <source>
        <dbReference type="ARBA" id="ARBA00023140"/>
    </source>
</evidence>
<dbReference type="InterPro" id="IPR002346">
    <property type="entry name" value="Mopterin_DH_FAD-bd"/>
</dbReference>
<evidence type="ECO:0000256" key="18">
    <source>
        <dbReference type="PIRSR" id="PIRSR000127-3"/>
    </source>
</evidence>
<dbReference type="InterPro" id="IPR036884">
    <property type="entry name" value="2Fe-2S-bd_dom_sf"/>
</dbReference>
<evidence type="ECO:0000256" key="3">
    <source>
        <dbReference type="ARBA" id="ARBA00006849"/>
    </source>
</evidence>
<evidence type="ECO:0008006" key="23">
    <source>
        <dbReference type="Google" id="ProtNLM"/>
    </source>
</evidence>
<keyword evidence="6" id="KW-0285">Flavoprotein</keyword>
<feature type="binding site" evidence="18">
    <location>
        <position position="1046"/>
    </location>
    <ligand>
        <name>Mo-molybdopterin</name>
        <dbReference type="ChEBI" id="CHEBI:71302"/>
    </ligand>
    <ligandPart>
        <name>Mo</name>
        <dbReference type="ChEBI" id="CHEBI:28685"/>
    </ligandPart>
</feature>
<evidence type="ECO:0000313" key="21">
    <source>
        <dbReference type="EMBL" id="KAK7794359.1"/>
    </source>
</evidence>
<sequence length="1274" mass="140008">MAATAARSFRKEATFTINGKEYKVDENIPVNTSLNTFIRNYAKLTGTKAMCLEGGCGACVVTVWHQDPVTKQKAPIAVNSCLFPVLACDGLAVTTIEGIGNKLDGYHRLQTRIMQLNATQCGFCTPGMVMNMYSLLEKGHLTMKEVENSFGGSICRCTGYRPILDAFKSFSSDVPEDLKKRCEDIEELYKIKICEKSGQPCSGKCGDSVKCDKLGSTLLHIEASEGEWFAASSISDILSIFDAIGDKTYMLVAGNTARGVYHRVNEPQVFININSVSELRSHSVGEEIILGANVTLTEAMELFYKLAKEQPKKFAYTKVLADHIDLIANVPVRNTGTIAGNLTIKYEHNEFPSDVFLILETAGATLTVVDKDNKEEVVTLPAYLNLNMKKKVLKNVKLPSLDESFRVGSFKIMPRAQNAHAYVNAGFRFKINSQGSGRTLAGKPTVVFGGINPSFLHASKTEEYLKDKNVLDQAVLQGALKQLEGELVPDHVLPDATPEYRKGLAKALLYKFIISLAPDSVKKNVKSGGPVLHRPVSSGKQEFETDKKEWPLNQPIPKVEALVQASGEAKYVNDAPHLPGELYAAFVLSSVGPATVEKINATDALNLPGVVAFYKAEDIPGKNAFTPPLAGLDEEEQILSPGNVKFAGEALGIVVAETQDIAVRASKLVKVDYKDVKKPVLTIREVLSSGDKSRIADKGKIDPTDPKAKSEAKHVIKGNFDIGGQYHFTMETQSCVCIPIEDGMDVYSATQWMDLTQFAISQALGIPENSINVYVRRLGGAYGAKISRATHVATACALAAYKLNRPVRMVLSIEDNMKSMGKRFSCVIDYEVGVDDNGVIKYMEATLYENAGYVFNESVVGFTIHHFVSCYDQSTWSVKARSVRTDLPSNTYCRAPGSTEGIVFIENIMEHIAKTLNKDPIQVRMNNLKKDSPIQKLTEELKQSSSYDERVLTIEEFNKENLWKKRGIAFVPMEYPFGFWGNFHAIVSIYAGDGTVAVAHGGIECGQGINTKVTQVCAHILGISLDLVSVKPSNNLTAPNGMVTGGSIASEACSYATMMACKELLKRLEPVKKTMDHPTWQQLIAEAYKQNVDLCATYMFTNKDDVKNYSIYGVTVAELEVDILTGQQQILRVDLIEDCGISLSPEIDVGQIEGAFVMGLGYYLIENLVYHPNNGELLTNRTWNYKTPGAKDIPIDFRIQFRRNAPNPTGVLRSKATGEPPLCMSCVVLFALRNALDSARKNAGKSEKWYKFDAPATTENIFLTGLPKADRYIL</sequence>
<evidence type="ECO:0000256" key="17">
    <source>
        <dbReference type="PIRSR" id="PIRSR000127-2"/>
    </source>
</evidence>
<evidence type="ECO:0000256" key="8">
    <source>
        <dbReference type="ARBA" id="ARBA00022723"/>
    </source>
</evidence>
<dbReference type="Pfam" id="PF00941">
    <property type="entry name" value="FAD_binding_5"/>
    <property type="match status" value="1"/>
</dbReference>
<dbReference type="InterPro" id="IPR006058">
    <property type="entry name" value="2Fe2S_fd_BS"/>
</dbReference>
<keyword evidence="11 18" id="KW-0408">Iron</keyword>
<keyword evidence="22" id="KW-1185">Reference proteome</keyword>
<evidence type="ECO:0000256" key="4">
    <source>
        <dbReference type="ARBA" id="ARBA00011738"/>
    </source>
</evidence>
<dbReference type="FunFam" id="3.90.1170.50:FF:000003">
    <property type="entry name" value="Aldehyde oxidase"/>
    <property type="match status" value="1"/>
</dbReference>
<dbReference type="Pfam" id="PF01799">
    <property type="entry name" value="Fer2_2"/>
    <property type="match status" value="1"/>
</dbReference>
<dbReference type="Gene3D" id="3.30.365.10">
    <property type="entry name" value="Aldehyde oxidase/xanthine dehydrogenase, molybdopterin binding domain"/>
    <property type="match status" value="4"/>
</dbReference>
<evidence type="ECO:0000256" key="15">
    <source>
        <dbReference type="ARBA" id="ARBA00034078"/>
    </source>
</evidence>
<dbReference type="InterPro" id="IPR012675">
    <property type="entry name" value="Beta-grasp_dom_sf"/>
</dbReference>
<keyword evidence="5 18" id="KW-0500">Molybdenum</keyword>
<dbReference type="InterPro" id="IPR036010">
    <property type="entry name" value="2Fe-2S_ferredoxin-like_sf"/>
</dbReference>
<dbReference type="AlphaFoldDB" id="A0AAN9VA11"/>
<evidence type="ECO:0000259" key="19">
    <source>
        <dbReference type="PROSITE" id="PS51085"/>
    </source>
</evidence>
<dbReference type="GO" id="GO:0005506">
    <property type="term" value="F:iron ion binding"/>
    <property type="evidence" value="ECO:0007669"/>
    <property type="project" value="InterPro"/>
</dbReference>
<feature type="binding site" evidence="17">
    <location>
        <position position="411"/>
    </location>
    <ligand>
        <name>FAD</name>
        <dbReference type="ChEBI" id="CHEBI:57692"/>
    </ligand>
</feature>
<dbReference type="FunFam" id="3.30.365.10:FF:000009">
    <property type="entry name" value="Aldehyde oxidase"/>
    <property type="match status" value="1"/>
</dbReference>
<feature type="domain" description="2Fe-2S ferredoxin-type" evidence="19">
    <location>
        <begin position="11"/>
        <end position="99"/>
    </location>
</feature>
<dbReference type="InterPro" id="IPR036318">
    <property type="entry name" value="FAD-bd_PCMH-like_sf"/>
</dbReference>
<feature type="binding site" evidence="18">
    <location>
        <position position="155"/>
    </location>
    <ligand>
        <name>[2Fe-2S] cluster</name>
        <dbReference type="ChEBI" id="CHEBI:190135"/>
        <label>2</label>
    </ligand>
</feature>
<dbReference type="InterPro" id="IPR036683">
    <property type="entry name" value="CO_DH_flav_C_dom_sf"/>
</dbReference>
<accession>A0AAN9VA11</accession>
<comment type="subunit">
    <text evidence="4">Homodimer.</text>
</comment>
<feature type="binding site" evidence="18">
    <location>
        <position position="894"/>
    </location>
    <ligand>
        <name>Mo-molybdopterin</name>
        <dbReference type="ChEBI" id="CHEBI:71302"/>
    </ligand>
    <ligandPart>
        <name>Mo</name>
        <dbReference type="ChEBI" id="CHEBI:28685"/>
    </ligandPart>
</feature>
<dbReference type="FunFam" id="3.10.20.30:FF:000012">
    <property type="entry name" value="Xanthine dehydrogenase/oxidase"/>
    <property type="match status" value="1"/>
</dbReference>
<dbReference type="InterPro" id="IPR016169">
    <property type="entry name" value="FAD-bd_PCMH_sub2"/>
</dbReference>
<dbReference type="InterPro" id="IPR037165">
    <property type="entry name" value="AldOxase/xan_DH_Mopterin-bd_sf"/>
</dbReference>
<dbReference type="EMBL" id="JAZDUA010000336">
    <property type="protein sequence ID" value="KAK7794359.1"/>
    <property type="molecule type" value="Genomic_DNA"/>
</dbReference>
<dbReference type="GO" id="GO:0051537">
    <property type="term" value="F:2 iron, 2 sulfur cluster binding"/>
    <property type="evidence" value="ECO:0007669"/>
    <property type="project" value="UniProtKB-KW"/>
</dbReference>
<dbReference type="SUPFAM" id="SSF47741">
    <property type="entry name" value="CO dehydrogenase ISP C-domain like"/>
    <property type="match status" value="1"/>
</dbReference>
<dbReference type="InterPro" id="IPR000674">
    <property type="entry name" value="Ald_Oxase/Xan_DH_a/b"/>
</dbReference>
<dbReference type="SUPFAM" id="SSF54665">
    <property type="entry name" value="CO dehydrogenase molybdoprotein N-domain-like"/>
    <property type="match status" value="1"/>
</dbReference>
<feature type="binding site" evidence="18">
    <location>
        <position position="56"/>
    </location>
    <ligand>
        <name>[2Fe-2S] cluster</name>
        <dbReference type="ChEBI" id="CHEBI:190135"/>
        <label>1</label>
    </ligand>
</feature>
<comment type="similarity">
    <text evidence="3">Belongs to the xanthine dehydrogenase family.</text>
</comment>
<comment type="cofactor">
    <cofactor evidence="1 17">
        <name>FAD</name>
        <dbReference type="ChEBI" id="CHEBI:57692"/>
    </cofactor>
</comment>
<comment type="subcellular location">
    <subcellularLocation>
        <location evidence="2">Peroxisome</location>
    </subcellularLocation>
</comment>
<feature type="binding site" evidence="18">
    <location>
        <position position="59"/>
    </location>
    <ligand>
        <name>[2Fe-2S] cluster</name>
        <dbReference type="ChEBI" id="CHEBI:190135"/>
        <label>1</label>
    </ligand>
</feature>
<dbReference type="PROSITE" id="PS00197">
    <property type="entry name" value="2FE2S_FER_1"/>
    <property type="match status" value="1"/>
</dbReference>
<evidence type="ECO:0000256" key="16">
    <source>
        <dbReference type="PIRSR" id="PIRSR000127-1"/>
    </source>
</evidence>
<dbReference type="Gene3D" id="3.90.1170.50">
    <property type="entry name" value="Aldehyde oxidase/xanthine dehydrogenase, a/b hammerhead"/>
    <property type="match status" value="1"/>
</dbReference>
<feature type="binding site" evidence="18">
    <location>
        <position position="751"/>
    </location>
    <ligand>
        <name>Mo-molybdopterin</name>
        <dbReference type="ChEBI" id="CHEBI:71302"/>
    </ligand>
    <ligandPart>
        <name>Mo</name>
        <dbReference type="ChEBI" id="CHEBI:28685"/>
    </ligandPart>
</feature>